<evidence type="ECO:0000256" key="1">
    <source>
        <dbReference type="SAM" id="MobiDB-lite"/>
    </source>
</evidence>
<reference evidence="2 3" key="1">
    <citation type="submission" date="2019-05" db="EMBL/GenBank/DDBJ databases">
        <title>Draft genome sequence of Actinomadura geliboluensis A8036.</title>
        <authorList>
            <person name="Saricaoglu S."/>
            <person name="Isik K."/>
        </authorList>
    </citation>
    <scope>NUCLEOTIDE SEQUENCE [LARGE SCALE GENOMIC DNA]</scope>
    <source>
        <strain evidence="2 3">A8036</strain>
    </source>
</reference>
<dbReference type="EMBL" id="VCKZ01000083">
    <property type="protein sequence ID" value="TMR39538.1"/>
    <property type="molecule type" value="Genomic_DNA"/>
</dbReference>
<feature type="compositionally biased region" description="Low complexity" evidence="1">
    <location>
        <begin position="65"/>
        <end position="91"/>
    </location>
</feature>
<accession>A0A5S4H2Q6</accession>
<dbReference type="AlphaFoldDB" id="A0A5S4H2Q6"/>
<name>A0A5S4H2Q6_9ACTN</name>
<evidence type="ECO:0008006" key="4">
    <source>
        <dbReference type="Google" id="ProtNLM"/>
    </source>
</evidence>
<dbReference type="Proteomes" id="UP000305238">
    <property type="component" value="Unassembled WGS sequence"/>
</dbReference>
<evidence type="ECO:0000313" key="3">
    <source>
        <dbReference type="Proteomes" id="UP000305238"/>
    </source>
</evidence>
<proteinExistence type="predicted"/>
<comment type="caution">
    <text evidence="2">The sequence shown here is derived from an EMBL/GenBank/DDBJ whole genome shotgun (WGS) entry which is preliminary data.</text>
</comment>
<feature type="region of interest" description="Disordered" evidence="1">
    <location>
        <begin position="52"/>
        <end position="106"/>
    </location>
</feature>
<organism evidence="2 3">
    <name type="scientific">Actinomadura geliboluensis</name>
    <dbReference type="NCBI Taxonomy" id="882440"/>
    <lineage>
        <taxon>Bacteria</taxon>
        <taxon>Bacillati</taxon>
        <taxon>Actinomycetota</taxon>
        <taxon>Actinomycetes</taxon>
        <taxon>Streptosporangiales</taxon>
        <taxon>Thermomonosporaceae</taxon>
        <taxon>Actinomadura</taxon>
    </lineage>
</organism>
<feature type="compositionally biased region" description="Polar residues" evidence="1">
    <location>
        <begin position="52"/>
        <end position="63"/>
    </location>
</feature>
<evidence type="ECO:0000313" key="2">
    <source>
        <dbReference type="EMBL" id="TMR39538.1"/>
    </source>
</evidence>
<dbReference type="OrthoDB" id="3482397at2"/>
<keyword evidence="3" id="KW-1185">Reference proteome</keyword>
<sequence length="289" mass="29395">MKRRTDRAIAISAVVAVAVVPTAVLMVVKVGGDSAKDAGSMPPAAVMAQQDQTNPNGAVSGTVSPGATAPGTSPGRPAGPGAPAAGNGAVPHGLPTAPPQPGPSLHAFTRKTEMKVKIGEGGDYKHAVETASFTLWPKFAMSATGVTKTVLDGEASEITQKVVVSGNVLKGFDGAKWTQSTLSAAQLGQLQNGSDPRQFTYMIGTLPGTTASEPDASGRTHFAAQALMSSVYALLPQDAATQIRPVIPDSTGCGIDLWVDSSARPTTIKLSSQAPAAVLDGTMSFGSYR</sequence>
<protein>
    <recommendedName>
        <fullName evidence="4">LppX_LprAFG lipoprotein</fullName>
    </recommendedName>
</protein>
<dbReference type="RefSeq" id="WP_138636783.1">
    <property type="nucleotide sequence ID" value="NZ_VCKZ01000083.1"/>
</dbReference>
<gene>
    <name evidence="2" type="ORF">ETD96_14065</name>
</gene>